<feature type="transmembrane region" description="Helical" evidence="1">
    <location>
        <begin position="112"/>
        <end position="130"/>
    </location>
</feature>
<protein>
    <recommendedName>
        <fullName evidence="4">Integral membrane protein</fullName>
    </recommendedName>
</protein>
<dbReference type="AlphaFoldDB" id="A0A1H0P5D5"/>
<dbReference type="OrthoDB" id="25997at2"/>
<name>A0A1H0P5D5_9ACTN</name>
<reference evidence="2 3" key="1">
    <citation type="submission" date="2016-10" db="EMBL/GenBank/DDBJ databases">
        <authorList>
            <person name="de Groot N.N."/>
        </authorList>
    </citation>
    <scope>NUCLEOTIDE SEQUENCE [LARGE SCALE GENOMIC DNA]</scope>
    <source>
        <strain evidence="3">P4-7,KCTC 19426,CECT 7604</strain>
    </source>
</reference>
<dbReference type="Proteomes" id="UP000198741">
    <property type="component" value="Chromosome I"/>
</dbReference>
<feature type="transmembrane region" description="Helical" evidence="1">
    <location>
        <begin position="74"/>
        <end position="92"/>
    </location>
</feature>
<feature type="transmembrane region" description="Helical" evidence="1">
    <location>
        <begin position="16"/>
        <end position="34"/>
    </location>
</feature>
<dbReference type="EMBL" id="LT629710">
    <property type="protein sequence ID" value="SDP00307.1"/>
    <property type="molecule type" value="Genomic_DNA"/>
</dbReference>
<evidence type="ECO:0000313" key="3">
    <source>
        <dbReference type="Proteomes" id="UP000198741"/>
    </source>
</evidence>
<gene>
    <name evidence="2" type="ORF">SAMN04515671_2633</name>
</gene>
<organism evidence="2 3">
    <name type="scientific">Nakamurella panacisegetis</name>
    <dbReference type="NCBI Taxonomy" id="1090615"/>
    <lineage>
        <taxon>Bacteria</taxon>
        <taxon>Bacillati</taxon>
        <taxon>Actinomycetota</taxon>
        <taxon>Actinomycetes</taxon>
        <taxon>Nakamurellales</taxon>
        <taxon>Nakamurellaceae</taxon>
        <taxon>Nakamurella</taxon>
    </lineage>
</organism>
<dbReference type="STRING" id="1090615.SAMN04515671_2633"/>
<evidence type="ECO:0000313" key="2">
    <source>
        <dbReference type="EMBL" id="SDP00307.1"/>
    </source>
</evidence>
<keyword evidence="3" id="KW-1185">Reference proteome</keyword>
<evidence type="ECO:0008006" key="4">
    <source>
        <dbReference type="Google" id="ProtNLM"/>
    </source>
</evidence>
<sequence>MDRTENEPPPTGPRRILIALYAIFALAATSRGIVQVSTTFHSAPLAYVLSLCSGIIYIGAAVGLLSERAWSRRLAWAACGTEMVGVLVIGTASLIDRAAFPHDTVWSRFGSGYGYFPVLLPVLGLLWLWYSRPAAQN</sequence>
<keyword evidence="1" id="KW-0472">Membrane</keyword>
<evidence type="ECO:0000256" key="1">
    <source>
        <dbReference type="SAM" id="Phobius"/>
    </source>
</evidence>
<keyword evidence="1" id="KW-0812">Transmembrane</keyword>
<proteinExistence type="predicted"/>
<feature type="transmembrane region" description="Helical" evidence="1">
    <location>
        <begin position="46"/>
        <end position="65"/>
    </location>
</feature>
<accession>A0A1H0P5D5</accession>
<keyword evidence="1" id="KW-1133">Transmembrane helix</keyword>